<evidence type="ECO:0000313" key="2">
    <source>
        <dbReference type="Proteomes" id="UP001165186"/>
    </source>
</evidence>
<name>A0ACB5SQ94_9PEZI</name>
<comment type="caution">
    <text evidence="1">The sequence shown here is derived from an EMBL/GenBank/DDBJ whole genome shotgun (WGS) entry which is preliminary data.</text>
</comment>
<protein>
    <submittedName>
        <fullName evidence="1">Uncharacterized protein</fullName>
    </submittedName>
</protein>
<reference evidence="1" key="1">
    <citation type="submission" date="2024-09" db="EMBL/GenBank/DDBJ databases">
        <title>Draft Genome Sequences of Neofusicoccum parvum.</title>
        <authorList>
            <person name="Ashida A."/>
            <person name="Camagna M."/>
            <person name="Tanaka A."/>
            <person name="Takemoto D."/>
        </authorList>
    </citation>
    <scope>NUCLEOTIDE SEQUENCE</scope>
    <source>
        <strain evidence="1">PPO83</strain>
    </source>
</reference>
<gene>
    <name evidence="1" type="primary">g9431</name>
    <name evidence="1" type="ORF">NpPPO83_00009431</name>
</gene>
<keyword evidence="2" id="KW-1185">Reference proteome</keyword>
<dbReference type="EMBL" id="BSXG01000184">
    <property type="protein sequence ID" value="GME52184.1"/>
    <property type="molecule type" value="Genomic_DNA"/>
</dbReference>
<organism evidence="1 2">
    <name type="scientific">Neofusicoccum parvum</name>
    <dbReference type="NCBI Taxonomy" id="310453"/>
    <lineage>
        <taxon>Eukaryota</taxon>
        <taxon>Fungi</taxon>
        <taxon>Dikarya</taxon>
        <taxon>Ascomycota</taxon>
        <taxon>Pezizomycotina</taxon>
        <taxon>Dothideomycetes</taxon>
        <taxon>Dothideomycetes incertae sedis</taxon>
        <taxon>Botryosphaeriales</taxon>
        <taxon>Botryosphaeriaceae</taxon>
        <taxon>Neofusicoccum</taxon>
    </lineage>
</organism>
<sequence>MPNPSSHTSSPPSHRRPKSTARLAAHASAYHARHGRSVAHIPIDGGATLVPLSRLVRVRVAAANYDWDVLVAQWTAGRIPDADWLPSEMQIVHDGLVLALDGREGERVDVVGLRGWFVGEVAGMLGVAWRGDVERVGRAREGWVSGVAERLVECVAVSVL</sequence>
<accession>A0ACB5SQ94</accession>
<dbReference type="Proteomes" id="UP001165186">
    <property type="component" value="Unassembled WGS sequence"/>
</dbReference>
<evidence type="ECO:0000313" key="1">
    <source>
        <dbReference type="EMBL" id="GME52184.1"/>
    </source>
</evidence>
<proteinExistence type="predicted"/>